<evidence type="ECO:0000256" key="1">
    <source>
        <dbReference type="SAM" id="Phobius"/>
    </source>
</evidence>
<keyword evidence="1" id="KW-1133">Transmembrane helix</keyword>
<evidence type="ECO:0000313" key="2">
    <source>
        <dbReference type="EMBL" id="GLJ79817.1"/>
    </source>
</evidence>
<accession>A0A9W6M3I3</accession>
<dbReference type="RefSeq" id="WP_210007434.1">
    <property type="nucleotide sequence ID" value="NZ_BSEO01000005.1"/>
</dbReference>
<keyword evidence="3" id="KW-1185">Reference proteome</keyword>
<reference evidence="2" key="1">
    <citation type="journal article" date="2014" name="Int. J. Syst. Evol. Microbiol.">
        <title>Complete genome sequence of Corynebacterium casei LMG S-19264T (=DSM 44701T), isolated from a smear-ripened cheese.</title>
        <authorList>
            <consortium name="US DOE Joint Genome Institute (JGI-PGF)"/>
            <person name="Walter F."/>
            <person name="Albersmeier A."/>
            <person name="Kalinowski J."/>
            <person name="Ruckert C."/>
        </authorList>
    </citation>
    <scope>NUCLEOTIDE SEQUENCE</scope>
    <source>
        <strain evidence="2">VKM Ac-1447</strain>
    </source>
</reference>
<feature type="transmembrane region" description="Helical" evidence="1">
    <location>
        <begin position="49"/>
        <end position="67"/>
    </location>
</feature>
<proteinExistence type="predicted"/>
<reference evidence="2" key="2">
    <citation type="submission" date="2023-01" db="EMBL/GenBank/DDBJ databases">
        <authorList>
            <person name="Sun Q."/>
            <person name="Evtushenko L."/>
        </authorList>
    </citation>
    <scope>NUCLEOTIDE SEQUENCE</scope>
    <source>
        <strain evidence="2">VKM Ac-1447</strain>
    </source>
</reference>
<dbReference type="Proteomes" id="UP001142317">
    <property type="component" value="Unassembled WGS sequence"/>
</dbReference>
<sequence length="110" mass="11973">MELSWLWLLPVAAGSAMQVASVFWFERIRPGVPYPLWTFVSREPGRVRALRVGGAALIVFAAVMLVLSRGALWFATPIVVAVAFVPMVVAIYVVNGRFTRRGAPGAEATD</sequence>
<keyword evidence="1" id="KW-0472">Membrane</keyword>
<dbReference type="EMBL" id="BSEO01000005">
    <property type="protein sequence ID" value="GLJ79817.1"/>
    <property type="molecule type" value="Genomic_DNA"/>
</dbReference>
<evidence type="ECO:0000313" key="3">
    <source>
        <dbReference type="Proteomes" id="UP001142317"/>
    </source>
</evidence>
<protein>
    <submittedName>
        <fullName evidence="2">Uncharacterized protein</fullName>
    </submittedName>
</protein>
<gene>
    <name evidence="2" type="ORF">GCM10017586_14990</name>
</gene>
<organism evidence="2 3">
    <name type="scientific">Microbacterium imperiale</name>
    <dbReference type="NCBI Taxonomy" id="33884"/>
    <lineage>
        <taxon>Bacteria</taxon>
        <taxon>Bacillati</taxon>
        <taxon>Actinomycetota</taxon>
        <taxon>Actinomycetes</taxon>
        <taxon>Micrococcales</taxon>
        <taxon>Microbacteriaceae</taxon>
        <taxon>Microbacterium</taxon>
    </lineage>
</organism>
<dbReference type="AlphaFoldDB" id="A0A9W6M3I3"/>
<comment type="caution">
    <text evidence="2">The sequence shown here is derived from an EMBL/GenBank/DDBJ whole genome shotgun (WGS) entry which is preliminary data.</text>
</comment>
<keyword evidence="1" id="KW-0812">Transmembrane</keyword>
<name>A0A9W6M3I3_9MICO</name>
<feature type="transmembrane region" description="Helical" evidence="1">
    <location>
        <begin position="73"/>
        <end position="94"/>
    </location>
</feature>
<feature type="transmembrane region" description="Helical" evidence="1">
    <location>
        <begin position="6"/>
        <end position="25"/>
    </location>
</feature>